<reference evidence="2 3" key="1">
    <citation type="submission" date="2020-02" db="EMBL/GenBank/DDBJ databases">
        <title>Whole genome shotgun sequence of Streptomyces gougerotii NBRC 13043.</title>
        <authorList>
            <person name="Ichikawa N."/>
            <person name="Komaki H."/>
            <person name="Tamura T."/>
        </authorList>
    </citation>
    <scope>NUCLEOTIDE SEQUENCE [LARGE SCALE GENOMIC DNA]</scope>
    <source>
        <strain evidence="2 3">NBRC 13043</strain>
    </source>
</reference>
<dbReference type="Proteomes" id="UP000480804">
    <property type="component" value="Unassembled WGS sequence"/>
</dbReference>
<proteinExistence type="predicted"/>
<protein>
    <submittedName>
        <fullName evidence="2">Uncharacterized protein</fullName>
    </submittedName>
</protein>
<evidence type="ECO:0000256" key="1">
    <source>
        <dbReference type="SAM" id="MobiDB-lite"/>
    </source>
</evidence>
<gene>
    <name evidence="2" type="ORF">Sgou_01140</name>
</gene>
<keyword evidence="3" id="KW-1185">Reference proteome</keyword>
<evidence type="ECO:0000313" key="2">
    <source>
        <dbReference type="EMBL" id="GFH75444.1"/>
    </source>
</evidence>
<feature type="region of interest" description="Disordered" evidence="1">
    <location>
        <begin position="14"/>
        <end position="42"/>
    </location>
</feature>
<accession>A0ABQ1CYV8</accession>
<dbReference type="RefSeq" id="WP_371873209.1">
    <property type="nucleotide sequence ID" value="NZ_BLLO01000006.1"/>
</dbReference>
<dbReference type="EMBL" id="BLLO01000006">
    <property type="protein sequence ID" value="GFH75444.1"/>
    <property type="molecule type" value="Genomic_DNA"/>
</dbReference>
<evidence type="ECO:0000313" key="3">
    <source>
        <dbReference type="Proteomes" id="UP000480804"/>
    </source>
</evidence>
<name>A0ABQ1CYV8_9ACTN</name>
<comment type="caution">
    <text evidence="2">The sequence shown here is derived from an EMBL/GenBank/DDBJ whole genome shotgun (WGS) entry which is preliminary data.</text>
</comment>
<sequence>MQTHYRRLDALGVAYRPAGGPHPWQRRPGVLGRPFEGEPQPG</sequence>
<organism evidence="2 3">
    <name type="scientific">Streptomyces gougerotii</name>
    <dbReference type="NCBI Taxonomy" id="53448"/>
    <lineage>
        <taxon>Bacteria</taxon>
        <taxon>Bacillati</taxon>
        <taxon>Actinomycetota</taxon>
        <taxon>Actinomycetes</taxon>
        <taxon>Kitasatosporales</taxon>
        <taxon>Streptomycetaceae</taxon>
        <taxon>Streptomyces</taxon>
        <taxon>Streptomyces diastaticus group</taxon>
    </lineage>
</organism>